<dbReference type="InterPro" id="IPR002591">
    <property type="entry name" value="Phosphodiest/P_Trfase"/>
</dbReference>
<gene>
    <name evidence="1" type="ORF">GRX66_06915</name>
</gene>
<evidence type="ECO:0000313" key="2">
    <source>
        <dbReference type="Proteomes" id="UP000471521"/>
    </source>
</evidence>
<name>A0A6B0SFI7_9EURY</name>
<dbReference type="RefSeq" id="WP_325063989.1">
    <property type="nucleotide sequence ID" value="NZ_WUUU01000038.1"/>
</dbReference>
<reference evidence="1 2" key="1">
    <citation type="submission" date="2019-12" db="EMBL/GenBank/DDBJ databases">
        <title>Isolation and characterization of three novel carbon monoxide-oxidizing members of Halobacteria from salione crusts and soils.</title>
        <authorList>
            <person name="Myers M.R."/>
            <person name="King G.M."/>
        </authorList>
    </citation>
    <scope>NUCLEOTIDE SEQUENCE [LARGE SCALE GENOMIC DNA]</scope>
    <source>
        <strain evidence="1 2">PCN9</strain>
    </source>
</reference>
<comment type="caution">
    <text evidence="1">The sequence shown here is derived from an EMBL/GenBank/DDBJ whole genome shotgun (WGS) entry which is preliminary data.</text>
</comment>
<organism evidence="1 2">
    <name type="scientific">Halobacterium bonnevillei</name>
    <dbReference type="NCBI Taxonomy" id="2692200"/>
    <lineage>
        <taxon>Archaea</taxon>
        <taxon>Methanobacteriati</taxon>
        <taxon>Methanobacteriota</taxon>
        <taxon>Stenosarchaea group</taxon>
        <taxon>Halobacteria</taxon>
        <taxon>Halobacteriales</taxon>
        <taxon>Halobacteriaceae</taxon>
        <taxon>Halobacterium</taxon>
    </lineage>
</organism>
<dbReference type="SUPFAM" id="SSF53649">
    <property type="entry name" value="Alkaline phosphatase-like"/>
    <property type="match status" value="1"/>
</dbReference>
<sequence>MTGQASTGLKTLLVGLDGACREVLDPLLADGRLPALASIFEDGVVAPLESQIPPWTPSAWPSMYTGVNPGKHGVFDFLTFQGYDWRVVDRSHVREHALWELLDRRGLTSVVVNVPVTAPPLPFDGALLPGYVAPEDPTGHPDGILDRVRDELGEYRVYAPEDVTGDEQVEWYQRLVRMRGEAFRVLADDFEPEFGFLQFQQTDTVFHERPRDDAAARAVYQTVDDELAKTLAACDPDTVFVVSDHGIGPLEGREFRVNEYFRDRGLLETTRGDGGMPSWTAYKRASGEDDDTPLSQRVVAAAAALGITSRRIGTVLGSLGLREFVLEHVSTDTVRAGTERVDFPSSTVYMRSRTELGVRINKAGRDPDGVVSPSEFASVRADVVSALREARTPDGSRVFDEVAPAEEYFHGPYVDEAVDVVAVPADFQNFLSASLNGDVFADAPEQWNHKLYGVLALAGDAVDADADLAQPHLFDVAPSVLATLDVPPSDRMDGEQLSPVESVSPEQYASFTASLAAAEDDDAVTRRLSNLGYVEDDDR</sequence>
<dbReference type="AlphaFoldDB" id="A0A6B0SFI7"/>
<dbReference type="EMBL" id="WUUU01000038">
    <property type="protein sequence ID" value="MXR20348.1"/>
    <property type="molecule type" value="Genomic_DNA"/>
</dbReference>
<dbReference type="Proteomes" id="UP000471521">
    <property type="component" value="Unassembled WGS sequence"/>
</dbReference>
<protein>
    <submittedName>
        <fullName evidence="1">Phosphodiesterase</fullName>
    </submittedName>
</protein>
<accession>A0A6B0SFI7</accession>
<dbReference type="Gene3D" id="3.40.720.10">
    <property type="entry name" value="Alkaline Phosphatase, subunit A"/>
    <property type="match status" value="1"/>
</dbReference>
<dbReference type="Pfam" id="PF01663">
    <property type="entry name" value="Phosphodiest"/>
    <property type="match status" value="1"/>
</dbReference>
<dbReference type="InterPro" id="IPR017850">
    <property type="entry name" value="Alkaline_phosphatase_core_sf"/>
</dbReference>
<evidence type="ECO:0000313" key="1">
    <source>
        <dbReference type="EMBL" id="MXR20348.1"/>
    </source>
</evidence>
<keyword evidence="2" id="KW-1185">Reference proteome</keyword>
<proteinExistence type="predicted"/>